<dbReference type="InterPro" id="IPR032710">
    <property type="entry name" value="NTF2-like_dom_sf"/>
</dbReference>
<dbReference type="InterPro" id="IPR037401">
    <property type="entry name" value="SnoaL-like"/>
</dbReference>
<protein>
    <submittedName>
        <fullName evidence="2">SnoaL-like protein</fullName>
    </submittedName>
</protein>
<keyword evidence="3" id="KW-1185">Reference proteome</keyword>
<sequence length="118" mass="13102">MPDFVNRWATFWSQPTPEAVRELTHPDIVLRWPGQAAPITGADAWAARVAGTIARFPDLRLEVTGHAQEGETLFISWRGFATVNDEPAEWEGIDRMTIRDGVVVDSLVAFDTTALRAP</sequence>
<evidence type="ECO:0000313" key="2">
    <source>
        <dbReference type="EMBL" id="TCO32058.1"/>
    </source>
</evidence>
<name>A0ABY2BZ42_9ACTN</name>
<proteinExistence type="predicted"/>
<dbReference type="EMBL" id="SLWM01000001">
    <property type="protein sequence ID" value="TCO32058.1"/>
    <property type="molecule type" value="Genomic_DNA"/>
</dbReference>
<gene>
    <name evidence="2" type="ORF">EV644_101701</name>
</gene>
<dbReference type="Proteomes" id="UP000295818">
    <property type="component" value="Unassembled WGS sequence"/>
</dbReference>
<feature type="domain" description="SnoaL-like" evidence="1">
    <location>
        <begin position="5"/>
        <end position="104"/>
    </location>
</feature>
<evidence type="ECO:0000313" key="3">
    <source>
        <dbReference type="Proteomes" id="UP000295818"/>
    </source>
</evidence>
<comment type="caution">
    <text evidence="2">The sequence shown here is derived from an EMBL/GenBank/DDBJ whole genome shotgun (WGS) entry which is preliminary data.</text>
</comment>
<organism evidence="2 3">
    <name type="scientific">Kribbella orskensis</name>
    <dbReference type="NCBI Taxonomy" id="2512216"/>
    <lineage>
        <taxon>Bacteria</taxon>
        <taxon>Bacillati</taxon>
        <taxon>Actinomycetota</taxon>
        <taxon>Actinomycetes</taxon>
        <taxon>Propionibacteriales</taxon>
        <taxon>Kribbellaceae</taxon>
        <taxon>Kribbella</taxon>
    </lineage>
</organism>
<evidence type="ECO:0000259" key="1">
    <source>
        <dbReference type="Pfam" id="PF12680"/>
    </source>
</evidence>
<dbReference type="Pfam" id="PF12680">
    <property type="entry name" value="SnoaL_2"/>
    <property type="match status" value="1"/>
</dbReference>
<dbReference type="Gene3D" id="3.10.450.50">
    <property type="match status" value="1"/>
</dbReference>
<dbReference type="SUPFAM" id="SSF54427">
    <property type="entry name" value="NTF2-like"/>
    <property type="match status" value="1"/>
</dbReference>
<dbReference type="RefSeq" id="WP_132186999.1">
    <property type="nucleotide sequence ID" value="NZ_SLWM01000001.1"/>
</dbReference>
<reference evidence="2 3" key="1">
    <citation type="journal article" date="2015" name="Stand. Genomic Sci.">
        <title>Genomic Encyclopedia of Bacterial and Archaeal Type Strains, Phase III: the genomes of soil and plant-associated and newly described type strains.</title>
        <authorList>
            <person name="Whitman W.B."/>
            <person name="Woyke T."/>
            <person name="Klenk H.P."/>
            <person name="Zhou Y."/>
            <person name="Lilburn T.G."/>
            <person name="Beck B.J."/>
            <person name="De Vos P."/>
            <person name="Vandamme P."/>
            <person name="Eisen J.A."/>
            <person name="Garrity G."/>
            <person name="Hugenholtz P."/>
            <person name="Kyrpides N.C."/>
        </authorList>
    </citation>
    <scope>NUCLEOTIDE SEQUENCE [LARGE SCALE GENOMIC DNA]</scope>
    <source>
        <strain evidence="2 3">VKM Ac-2538</strain>
    </source>
</reference>
<accession>A0ABY2BZ42</accession>